<sequence length="72" mass="8169">MKFKQILNYNTAILISTVLLTSCSGEVLYVWDISDIIGLCILLLGLFAAIVAILIDYIKELSNKLRRRKHDT</sequence>
<evidence type="ECO:0008006" key="4">
    <source>
        <dbReference type="Google" id="ProtNLM"/>
    </source>
</evidence>
<gene>
    <name evidence="2" type="ORF">NCTC11388_03955</name>
</gene>
<proteinExistence type="predicted"/>
<organism evidence="2 3">
    <name type="scientific">Sphingobacterium spiritivorum</name>
    <name type="common">Flavobacterium spiritivorum</name>
    <dbReference type="NCBI Taxonomy" id="258"/>
    <lineage>
        <taxon>Bacteria</taxon>
        <taxon>Pseudomonadati</taxon>
        <taxon>Bacteroidota</taxon>
        <taxon>Sphingobacteriia</taxon>
        <taxon>Sphingobacteriales</taxon>
        <taxon>Sphingobacteriaceae</taxon>
        <taxon>Sphingobacterium</taxon>
    </lineage>
</organism>
<name>A0A380CSB3_SPHSI</name>
<evidence type="ECO:0000313" key="2">
    <source>
        <dbReference type="EMBL" id="SUJ26423.1"/>
    </source>
</evidence>
<evidence type="ECO:0000256" key="1">
    <source>
        <dbReference type="SAM" id="Phobius"/>
    </source>
</evidence>
<reference evidence="2 3" key="1">
    <citation type="submission" date="2018-06" db="EMBL/GenBank/DDBJ databases">
        <authorList>
            <consortium name="Pathogen Informatics"/>
            <person name="Doyle S."/>
        </authorList>
    </citation>
    <scope>NUCLEOTIDE SEQUENCE [LARGE SCALE GENOMIC DNA]</scope>
    <source>
        <strain evidence="2 3">NCTC11388</strain>
    </source>
</reference>
<dbReference type="PROSITE" id="PS51257">
    <property type="entry name" value="PROKAR_LIPOPROTEIN"/>
    <property type="match status" value="1"/>
</dbReference>
<keyword evidence="1" id="KW-0472">Membrane</keyword>
<accession>A0A380CSB3</accession>
<feature type="transmembrane region" description="Helical" evidence="1">
    <location>
        <begin position="36"/>
        <end position="58"/>
    </location>
</feature>
<feature type="transmembrane region" description="Helical" evidence="1">
    <location>
        <begin position="12"/>
        <end position="30"/>
    </location>
</feature>
<evidence type="ECO:0000313" key="3">
    <source>
        <dbReference type="Proteomes" id="UP000254893"/>
    </source>
</evidence>
<dbReference type="Proteomes" id="UP000254893">
    <property type="component" value="Unassembled WGS sequence"/>
</dbReference>
<keyword evidence="1" id="KW-1133">Transmembrane helix</keyword>
<dbReference type="EMBL" id="UGYW01000002">
    <property type="protein sequence ID" value="SUJ26423.1"/>
    <property type="molecule type" value="Genomic_DNA"/>
</dbReference>
<dbReference type="AlphaFoldDB" id="A0A380CSB3"/>
<protein>
    <recommendedName>
        <fullName evidence="4">Lipoprotein</fullName>
    </recommendedName>
</protein>
<keyword evidence="1" id="KW-0812">Transmembrane</keyword>